<keyword evidence="10" id="KW-0378">Hydrolase</keyword>
<keyword evidence="16" id="KW-1185">Reference proteome</keyword>
<comment type="subcellular location">
    <subcellularLocation>
        <location evidence="3">Secreted</location>
    </subcellularLocation>
</comment>
<protein>
    <recommendedName>
        <fullName evidence="10">Purple acid phosphatase</fullName>
        <ecNumber evidence="10">3.1.3.2</ecNumber>
    </recommendedName>
</protein>
<feature type="domain" description="Purple acid phosphatase C-terminal" evidence="12">
    <location>
        <begin position="1229"/>
        <end position="1288"/>
    </location>
</feature>
<feature type="domain" description="Purple acid phosphatase N-terminal" evidence="13">
    <location>
        <begin position="219"/>
        <end position="318"/>
    </location>
</feature>
<evidence type="ECO:0000259" key="13">
    <source>
        <dbReference type="Pfam" id="PF16656"/>
    </source>
</evidence>
<dbReference type="STRING" id="29760.F6GX85"/>
<feature type="domain" description="Purple acid phosphatase Fn3-like" evidence="14">
    <location>
        <begin position="81"/>
        <end position="213"/>
    </location>
</feature>
<evidence type="ECO:0000256" key="10">
    <source>
        <dbReference type="RuleBase" id="RU361203"/>
    </source>
</evidence>
<dbReference type="InterPro" id="IPR040974">
    <property type="entry name" value="Fn3_PAP"/>
</dbReference>
<dbReference type="GO" id="GO:0046872">
    <property type="term" value="F:metal ion binding"/>
    <property type="evidence" value="ECO:0007669"/>
    <property type="project" value="InterPro"/>
</dbReference>
<dbReference type="eggNOG" id="KOG1378">
    <property type="taxonomic scope" value="Eukaryota"/>
</dbReference>
<keyword evidence="9" id="KW-0325">Glycoprotein</keyword>
<dbReference type="GO" id="GO:0005576">
    <property type="term" value="C:extracellular region"/>
    <property type="evidence" value="ECO:0007669"/>
    <property type="project" value="UniProtKB-SubCell"/>
</dbReference>
<feature type="signal peptide" evidence="10">
    <location>
        <begin position="1"/>
        <end position="29"/>
    </location>
</feature>
<evidence type="ECO:0000256" key="3">
    <source>
        <dbReference type="ARBA" id="ARBA00004613"/>
    </source>
</evidence>
<feature type="domain" description="Calcineurin-like phosphoesterase" evidence="11">
    <location>
        <begin position="327"/>
        <end position="540"/>
    </location>
</feature>
<dbReference type="Pfam" id="PF00149">
    <property type="entry name" value="Metallophos"/>
    <property type="match status" value="2"/>
</dbReference>
<evidence type="ECO:0000256" key="2">
    <source>
        <dbReference type="ARBA" id="ARBA00001962"/>
    </source>
</evidence>
<dbReference type="GO" id="GO:0003993">
    <property type="term" value="F:acid phosphatase activity"/>
    <property type="evidence" value="ECO:0007669"/>
    <property type="project" value="UniProtKB-EC"/>
</dbReference>
<dbReference type="InterPro" id="IPR015914">
    <property type="entry name" value="PAPs_N"/>
</dbReference>
<dbReference type="CDD" id="cd00839">
    <property type="entry name" value="MPP_PAPs"/>
    <property type="match status" value="2"/>
</dbReference>
<dbReference type="InterPro" id="IPR029052">
    <property type="entry name" value="Metallo-depent_PP-like"/>
</dbReference>
<evidence type="ECO:0000256" key="7">
    <source>
        <dbReference type="ARBA" id="ARBA00022729"/>
    </source>
</evidence>
<evidence type="ECO:0000259" key="12">
    <source>
        <dbReference type="Pfam" id="PF14008"/>
    </source>
</evidence>
<evidence type="ECO:0000256" key="9">
    <source>
        <dbReference type="ARBA" id="ARBA00023180"/>
    </source>
</evidence>
<evidence type="ECO:0000256" key="6">
    <source>
        <dbReference type="ARBA" id="ARBA00022525"/>
    </source>
</evidence>
<evidence type="ECO:0000259" key="11">
    <source>
        <dbReference type="Pfam" id="PF00149"/>
    </source>
</evidence>
<proteinExistence type="inferred from homology"/>
<name>F6GX85_VITVI</name>
<dbReference type="SMR" id="F6GX85"/>
<dbReference type="InParanoid" id="F6GX85"/>
<dbReference type="PANTHER" id="PTHR45778">
    <property type="entry name" value="PURPLE ACID PHOSPHATASE-RELATED"/>
    <property type="match status" value="1"/>
</dbReference>
<keyword evidence="6" id="KW-0964">Secreted</keyword>
<dbReference type="ExpressionAtlas" id="F6GX85">
    <property type="expression patterns" value="baseline and differential"/>
</dbReference>
<dbReference type="SUPFAM" id="SSF56300">
    <property type="entry name" value="Metallo-dependent phosphatases"/>
    <property type="match status" value="2"/>
</dbReference>
<feature type="domain" description="Purple acid phosphatase Fn3-like" evidence="14">
    <location>
        <begin position="741"/>
        <end position="872"/>
    </location>
</feature>
<dbReference type="PaxDb" id="29760-VIT_13s0019g01250.t01"/>
<accession>F6GX85</accession>
<evidence type="ECO:0000256" key="5">
    <source>
        <dbReference type="ARBA" id="ARBA00011738"/>
    </source>
</evidence>
<gene>
    <name evidence="15" type="ordered locus">VIT_13s0019g01250</name>
</gene>
<keyword evidence="7 10" id="KW-0732">Signal</keyword>
<dbReference type="HOGENOM" id="CLU_002531_0_0_1"/>
<dbReference type="InterPro" id="IPR004843">
    <property type="entry name" value="Calcineurin-like_PHP"/>
</dbReference>
<dbReference type="EMBL" id="FN594963">
    <property type="protein sequence ID" value="CCB44571.1"/>
    <property type="molecule type" value="Genomic_DNA"/>
</dbReference>
<comment type="catalytic activity">
    <reaction evidence="10">
        <text>a phosphate monoester + H2O = an alcohol + phosphate</text>
        <dbReference type="Rhea" id="RHEA:15017"/>
        <dbReference type="ChEBI" id="CHEBI:15377"/>
        <dbReference type="ChEBI" id="CHEBI:30879"/>
        <dbReference type="ChEBI" id="CHEBI:43474"/>
        <dbReference type="ChEBI" id="CHEBI:67140"/>
        <dbReference type="EC" id="3.1.3.2"/>
    </reaction>
</comment>
<dbReference type="Pfam" id="PF16656">
    <property type="entry name" value="Pur_ac_phosph_N"/>
    <property type="match status" value="2"/>
</dbReference>
<dbReference type="Gene3D" id="2.60.40.380">
    <property type="entry name" value="Purple acid phosphatase-like, N-terminal"/>
    <property type="match status" value="2"/>
</dbReference>
<organism evidence="15 16">
    <name type="scientific">Vitis vinifera</name>
    <name type="common">Grape</name>
    <dbReference type="NCBI Taxonomy" id="29760"/>
    <lineage>
        <taxon>Eukaryota</taxon>
        <taxon>Viridiplantae</taxon>
        <taxon>Streptophyta</taxon>
        <taxon>Embryophyta</taxon>
        <taxon>Tracheophyta</taxon>
        <taxon>Spermatophyta</taxon>
        <taxon>Magnoliopsida</taxon>
        <taxon>eudicotyledons</taxon>
        <taxon>Gunneridae</taxon>
        <taxon>Pentapetalae</taxon>
        <taxon>rosids</taxon>
        <taxon>Vitales</taxon>
        <taxon>Vitaceae</taxon>
        <taxon>Viteae</taxon>
        <taxon>Vitis</taxon>
    </lineage>
</organism>
<feature type="domain" description="Calcineurin-like phosphoesterase" evidence="11">
    <location>
        <begin position="987"/>
        <end position="1197"/>
    </location>
</feature>
<dbReference type="InterPro" id="IPR041792">
    <property type="entry name" value="MPP_PAP"/>
</dbReference>
<comment type="subunit">
    <text evidence="5">Homodimer.</text>
</comment>
<evidence type="ECO:0000256" key="8">
    <source>
        <dbReference type="ARBA" id="ARBA00022833"/>
    </source>
</evidence>
<dbReference type="InterPro" id="IPR008963">
    <property type="entry name" value="Purple_acid_Pase-like_N"/>
</dbReference>
<evidence type="ECO:0000256" key="4">
    <source>
        <dbReference type="ARBA" id="ARBA00008723"/>
    </source>
</evidence>
<dbReference type="InterPro" id="IPR025733">
    <property type="entry name" value="PAPs_C"/>
</dbReference>
<comment type="cofactor">
    <cofactor evidence="2">
        <name>Fe cation</name>
        <dbReference type="ChEBI" id="CHEBI:24875"/>
    </cofactor>
</comment>
<dbReference type="EC" id="3.1.3.2" evidence="10"/>
<evidence type="ECO:0000313" key="15">
    <source>
        <dbReference type="EMBL" id="CCB44571.1"/>
    </source>
</evidence>
<feature type="domain" description="Purple acid phosphatase C-terminal" evidence="12">
    <location>
        <begin position="572"/>
        <end position="631"/>
    </location>
</feature>
<dbReference type="Pfam" id="PF17808">
    <property type="entry name" value="fn3_PAP"/>
    <property type="match status" value="2"/>
</dbReference>
<reference evidence="16" key="1">
    <citation type="journal article" date="2007" name="Nature">
        <title>The grapevine genome sequence suggests ancestral hexaploidization in major angiosperm phyla.</title>
        <authorList>
            <consortium name="The French-Italian Public Consortium for Grapevine Genome Characterization."/>
            <person name="Jaillon O."/>
            <person name="Aury J.-M."/>
            <person name="Noel B."/>
            <person name="Policriti A."/>
            <person name="Clepet C."/>
            <person name="Casagrande A."/>
            <person name="Choisne N."/>
            <person name="Aubourg S."/>
            <person name="Vitulo N."/>
            <person name="Jubin C."/>
            <person name="Vezzi A."/>
            <person name="Legeai F."/>
            <person name="Hugueney P."/>
            <person name="Dasilva C."/>
            <person name="Horner D."/>
            <person name="Mica E."/>
            <person name="Jublot D."/>
            <person name="Poulain J."/>
            <person name="Bruyere C."/>
            <person name="Billault A."/>
            <person name="Segurens B."/>
            <person name="Gouyvenoux M."/>
            <person name="Ugarte E."/>
            <person name="Cattonaro F."/>
            <person name="Anthouard V."/>
            <person name="Vico V."/>
            <person name="Del Fabbro C."/>
            <person name="Alaux M."/>
            <person name="Di Gaspero G."/>
            <person name="Dumas V."/>
            <person name="Felice N."/>
            <person name="Paillard S."/>
            <person name="Juman I."/>
            <person name="Moroldo M."/>
            <person name="Scalabrin S."/>
            <person name="Canaguier A."/>
            <person name="Le Clainche I."/>
            <person name="Malacrida G."/>
            <person name="Durand E."/>
            <person name="Pesole G."/>
            <person name="Laucou V."/>
            <person name="Chatelet P."/>
            <person name="Merdinoglu D."/>
            <person name="Delledonne M."/>
            <person name="Pezzotti M."/>
            <person name="Lecharny A."/>
            <person name="Scarpelli C."/>
            <person name="Artiguenave F."/>
            <person name="Pe M.E."/>
            <person name="Valle G."/>
            <person name="Morgante M."/>
            <person name="Caboche M."/>
            <person name="Adam-Blondon A.-F."/>
            <person name="Weissenbach J."/>
            <person name="Quetier F."/>
            <person name="Wincker P."/>
        </authorList>
    </citation>
    <scope>NUCLEOTIDE SEQUENCE [LARGE SCALE GENOMIC DNA]</scope>
    <source>
        <strain evidence="16">cv. Pinot noir / PN40024</strain>
    </source>
</reference>
<dbReference type="Proteomes" id="UP000009183">
    <property type="component" value="Chromosome 13, unordered"/>
</dbReference>
<feature type="chain" id="PRO_5005129701" description="Purple acid phosphatase" evidence="10">
    <location>
        <begin position="30"/>
        <end position="1297"/>
    </location>
</feature>
<evidence type="ECO:0000313" key="16">
    <source>
        <dbReference type="Proteomes" id="UP000009183"/>
    </source>
</evidence>
<dbReference type="Gene3D" id="3.60.21.10">
    <property type="match status" value="2"/>
</dbReference>
<feature type="domain" description="Purple acid phosphatase N-terminal" evidence="13">
    <location>
        <begin position="880"/>
        <end position="978"/>
    </location>
</feature>
<comment type="cofactor">
    <cofactor evidence="1">
        <name>Zn(2+)</name>
        <dbReference type="ChEBI" id="CHEBI:29105"/>
    </cofactor>
</comment>
<dbReference type="Pfam" id="PF14008">
    <property type="entry name" value="Metallophos_C"/>
    <property type="match status" value="2"/>
</dbReference>
<dbReference type="PANTHER" id="PTHR45778:SF3">
    <property type="entry name" value="PURPLE ACID PHOSPHATASE"/>
    <property type="match status" value="1"/>
</dbReference>
<dbReference type="OrthoDB" id="45007at2759"/>
<evidence type="ECO:0000256" key="1">
    <source>
        <dbReference type="ARBA" id="ARBA00001947"/>
    </source>
</evidence>
<keyword evidence="8" id="KW-0862">Zinc</keyword>
<comment type="similarity">
    <text evidence="4 10">Belongs to the metallophosphoesterase superfamily. Purple acid phosphatase family.</text>
</comment>
<dbReference type="SUPFAM" id="SSF49363">
    <property type="entry name" value="Purple acid phosphatase, N-terminal domain"/>
    <property type="match status" value="2"/>
</dbReference>
<evidence type="ECO:0000259" key="14">
    <source>
        <dbReference type="Pfam" id="PF17808"/>
    </source>
</evidence>
<sequence length="1297" mass="144617">MKPFLSSWVFGLFLFDALILFFPISCSSSSSFLPPLTASSIDDLQNHTAISDFRLLNRRILKECPNPNPYLEITVSKNSSLADEEYLTVTVSGVLIPEETDWVAMVSPSDSDLSGCPLSKFYYIQTGDFSSLPLLCHYPVKAQFVSHDPGYLNCTKKECQAYDDDGTCLVNTCSASLTFHVVNIRTDIEFVFFAGAFDRPCIWTRSIPVSFANPKMPLYGHLSSIDSTGTSMRLTWVSGDKEPQLVQYEGKSEQSEVTTFTREDMCGSAKITPAKDFGWHDPGYIHSAMMTGLQPSRNFSYRYGCDSVGWSKLTQFRTPPAGGSDELRFIAFGDMGKSPRDNSTEHFIQPGSISVIEEIAKEVSSGNVDSIFHIGDISYATGFLVEWDFFLNLINPVASQVSYMTAIGNHEMDYPGSVSIHHTPDSGGECGIPYWTYFPMPTMEKQKPWYSIEQGSVHFTIISTEHDCSEDSEQYEWLKEDMASVNRSRTPWLIVMGHRHMYTSLKSGLSRPDFMFVSAVEPLLLANKVDLVLVGHVHNYERTCAIYNNECLAMPGKDWSGTAVYDNSNYTAPVQAVIGMAGFSLDKFPANIENNWSLSRISEYGYVRGHATREELRMEFVESKTGTVGDSFRIIKSPANKPCYFLPWNDKFSCPPNMSSPSSSMKPSISSWVFRLFLAAVLLSFPGPCSSSFSPPITISSIDEFQNYTAISDFRILNRRVLVECPDANPYLQINVSKTSSLSDEEYLTVTVSGVLLPAETDWVAMISPSHSDVSSCPLAAIFYIQTGDISNLPLLCHYPVKAQFVSNDPDYLSCKKQECKKYENGKCVAVTCAGSLTFHAINIRTDIEFVFFAGGFQTPCILTRSNPVSFASPEKPLYGHISSIDSTGTSMRLTWVSGDKEPQQVQYEGKSEESEVVTFTQGDMCGTEKTSPAKDFGWHDPGYIHSAVMTGLQPSSTFSYKYGSDSVGWSDQIQFRTPPAGGSDELRFIAFGDMGKAPRDASAEHYIQPGSISVIEAVAKELSSGNIDSIFHIGDISYATGFLVEWDFFLHLINPVASQVSYMTAIGNHEMDYPDAESIYKTPDSGGECGVPYWTYFPMPTVQKEKPWYSIEQGSVHFTIISTEHDWAESAEQYEWMKNDMASVDRSKTPWLIFIGHRHMYTSTTSLGSSDFISAVEPLLLANKVDLVLFGHVHNYERTCAIYDHECKGMPKKDEDGIDTYDNSNYTAPVQAVIGMAGFSLDKFPDDDDNAWSLSRISEYGYVRGHATWEELKMEFVESNTRKVGDSFRIIRSQSS</sequence>